<comment type="caution">
    <text evidence="1">The sequence shown here is derived from an EMBL/GenBank/DDBJ whole genome shotgun (WGS) entry which is preliminary data.</text>
</comment>
<keyword evidence="2" id="KW-1185">Reference proteome</keyword>
<protein>
    <submittedName>
        <fullName evidence="1">Uncharacterized protein</fullName>
    </submittedName>
</protein>
<gene>
    <name evidence="1" type="ORF">GCM10009765_39890</name>
</gene>
<dbReference type="Proteomes" id="UP001500618">
    <property type="component" value="Unassembled WGS sequence"/>
</dbReference>
<evidence type="ECO:0000313" key="2">
    <source>
        <dbReference type="Proteomes" id="UP001500618"/>
    </source>
</evidence>
<sequence>MYGERVRESDAGRWERLFADLEDQADALERAEEAAQVGDRVRAEVGDVRLYDRLRAAVGQQLALTVRGAGAVAGALLEVGPDWLLLGEPYEREVLVPFAAVTSVGGLGRHSAAPGSQGRVAARLTLRWALRRLARDRAAVCVFLADGCQLGGTVDRVGADFVELAEHPAGEPRRASAVRGVRAVPLHALALIRRP</sequence>
<accession>A0ABN2HE48</accession>
<evidence type="ECO:0000313" key="1">
    <source>
        <dbReference type="EMBL" id="GAA1686428.1"/>
    </source>
</evidence>
<name>A0ABN2HE48_9ACTN</name>
<proteinExistence type="predicted"/>
<dbReference type="EMBL" id="BAAANY010000014">
    <property type="protein sequence ID" value="GAA1686428.1"/>
    <property type="molecule type" value="Genomic_DNA"/>
</dbReference>
<organism evidence="1 2">
    <name type="scientific">Fodinicola feengrottensis</name>
    <dbReference type="NCBI Taxonomy" id="435914"/>
    <lineage>
        <taxon>Bacteria</taxon>
        <taxon>Bacillati</taxon>
        <taxon>Actinomycetota</taxon>
        <taxon>Actinomycetes</taxon>
        <taxon>Mycobacteriales</taxon>
        <taxon>Fodinicola</taxon>
    </lineage>
</organism>
<reference evidence="1 2" key="1">
    <citation type="journal article" date="2019" name="Int. J. Syst. Evol. Microbiol.">
        <title>The Global Catalogue of Microorganisms (GCM) 10K type strain sequencing project: providing services to taxonomists for standard genome sequencing and annotation.</title>
        <authorList>
            <consortium name="The Broad Institute Genomics Platform"/>
            <consortium name="The Broad Institute Genome Sequencing Center for Infectious Disease"/>
            <person name="Wu L."/>
            <person name="Ma J."/>
        </authorList>
    </citation>
    <scope>NUCLEOTIDE SEQUENCE [LARGE SCALE GENOMIC DNA]</scope>
    <source>
        <strain evidence="1 2">JCM 14718</strain>
    </source>
</reference>